<feature type="domain" description="C2H2-type" evidence="7">
    <location>
        <begin position="23"/>
        <end position="50"/>
    </location>
</feature>
<dbReference type="PROSITE" id="PS00028">
    <property type="entry name" value="ZINC_FINGER_C2H2_1"/>
    <property type="match status" value="1"/>
</dbReference>
<keyword evidence="3 6" id="KW-0863">Zinc-finger</keyword>
<dbReference type="PROSITE" id="PS50157">
    <property type="entry name" value="ZINC_FINGER_C2H2_2"/>
    <property type="match status" value="1"/>
</dbReference>
<dbReference type="GO" id="GO:0008270">
    <property type="term" value="F:zinc ion binding"/>
    <property type="evidence" value="ECO:0007669"/>
    <property type="project" value="UniProtKB-KW"/>
</dbReference>
<evidence type="ECO:0000256" key="4">
    <source>
        <dbReference type="ARBA" id="ARBA00022833"/>
    </source>
</evidence>
<proteinExistence type="predicted"/>
<evidence type="ECO:0000259" key="7">
    <source>
        <dbReference type="PROSITE" id="PS50157"/>
    </source>
</evidence>
<organism evidence="8 9">
    <name type="scientific">Ananas comosus</name>
    <name type="common">Pineapple</name>
    <name type="synonym">Ananas ananas</name>
    <dbReference type="NCBI Taxonomy" id="4615"/>
    <lineage>
        <taxon>Eukaryota</taxon>
        <taxon>Viridiplantae</taxon>
        <taxon>Streptophyta</taxon>
        <taxon>Embryophyta</taxon>
        <taxon>Tracheophyta</taxon>
        <taxon>Spermatophyta</taxon>
        <taxon>Magnoliopsida</taxon>
        <taxon>Liliopsida</taxon>
        <taxon>Poales</taxon>
        <taxon>Bromeliaceae</taxon>
        <taxon>Bromelioideae</taxon>
        <taxon>Ananas</taxon>
    </lineage>
</organism>
<evidence type="ECO:0000313" key="9">
    <source>
        <dbReference type="RefSeq" id="XP_020109728.1"/>
    </source>
</evidence>
<dbReference type="Gene3D" id="3.30.160.60">
    <property type="entry name" value="Classic Zinc Finger"/>
    <property type="match status" value="1"/>
</dbReference>
<evidence type="ECO:0000256" key="3">
    <source>
        <dbReference type="ARBA" id="ARBA00022771"/>
    </source>
</evidence>
<accession>A0A6P5GV77</accession>
<dbReference type="Proteomes" id="UP000515123">
    <property type="component" value="Linkage group 19"/>
</dbReference>
<reference evidence="8" key="1">
    <citation type="journal article" date="2015" name="Nat. Genet.">
        <title>The pineapple genome and the evolution of CAM photosynthesis.</title>
        <authorList>
            <person name="Ming R."/>
            <person name="VanBuren R."/>
            <person name="Wai C.M."/>
            <person name="Tang H."/>
            <person name="Schatz M.C."/>
            <person name="Bowers J.E."/>
            <person name="Lyons E."/>
            <person name="Wang M.L."/>
            <person name="Chen J."/>
            <person name="Biggers E."/>
            <person name="Zhang J."/>
            <person name="Huang L."/>
            <person name="Zhang L."/>
            <person name="Miao W."/>
            <person name="Zhang J."/>
            <person name="Ye Z."/>
            <person name="Miao C."/>
            <person name="Lin Z."/>
            <person name="Wang H."/>
            <person name="Zhou H."/>
            <person name="Yim W.C."/>
            <person name="Priest H.D."/>
            <person name="Zheng C."/>
            <person name="Woodhouse M."/>
            <person name="Edger P.P."/>
            <person name="Guyot R."/>
            <person name="Guo H.B."/>
            <person name="Guo H."/>
            <person name="Zheng G."/>
            <person name="Singh R."/>
            <person name="Sharma A."/>
            <person name="Min X."/>
            <person name="Zheng Y."/>
            <person name="Lee H."/>
            <person name="Gurtowski J."/>
            <person name="Sedlazeck F.J."/>
            <person name="Harkess A."/>
            <person name="McKain M.R."/>
            <person name="Liao Z."/>
            <person name="Fang J."/>
            <person name="Liu J."/>
            <person name="Zhang X."/>
            <person name="Zhang Q."/>
            <person name="Hu W."/>
            <person name="Qin Y."/>
            <person name="Wang K."/>
            <person name="Chen L.Y."/>
            <person name="Shirley N."/>
            <person name="Lin Y.R."/>
            <person name="Liu L.Y."/>
            <person name="Hernandez A.G."/>
            <person name="Wright C.L."/>
            <person name="Bulone V."/>
            <person name="Tuskan G.A."/>
            <person name="Heath K."/>
            <person name="Zee F."/>
            <person name="Moore P.H."/>
            <person name="Sunkar R."/>
            <person name="Leebens-Mack J.H."/>
            <person name="Mockler T."/>
            <person name="Bennetzen J.L."/>
            <person name="Freeling M."/>
            <person name="Sankoff D."/>
            <person name="Paterson A.H."/>
            <person name="Zhu X."/>
            <person name="Yang X."/>
            <person name="Smith J.A."/>
            <person name="Cushman J.C."/>
            <person name="Paull R.E."/>
            <person name="Yu Q."/>
        </authorList>
    </citation>
    <scope>NUCLEOTIDE SEQUENCE [LARGE SCALE GENOMIC DNA]</scope>
    <source>
        <strain evidence="8">cv. F153</strain>
    </source>
</reference>
<gene>
    <name evidence="9" type="primary">LOC109725078</name>
</gene>
<reference evidence="9" key="2">
    <citation type="submission" date="2025-08" db="UniProtKB">
        <authorList>
            <consortium name="RefSeq"/>
        </authorList>
    </citation>
    <scope>IDENTIFICATION</scope>
    <source>
        <tissue evidence="9">Leaf</tissue>
    </source>
</reference>
<evidence type="ECO:0000256" key="5">
    <source>
        <dbReference type="ARBA" id="ARBA00023242"/>
    </source>
</evidence>
<dbReference type="PANTHER" id="PTHR47287">
    <property type="entry name" value="C2H2 AND C2HC ZINC FINGERS SUPERFAMILY PROTEIN"/>
    <property type="match status" value="1"/>
</dbReference>
<comment type="subcellular location">
    <subcellularLocation>
        <location evidence="1">Nucleus</location>
    </subcellularLocation>
</comment>
<keyword evidence="8" id="KW-1185">Reference proteome</keyword>
<keyword evidence="4" id="KW-0862">Zinc</keyword>
<evidence type="ECO:0000256" key="2">
    <source>
        <dbReference type="ARBA" id="ARBA00022723"/>
    </source>
</evidence>
<dbReference type="OrthoDB" id="1933825at2759"/>
<keyword evidence="2" id="KW-0479">Metal-binding</keyword>
<dbReference type="GeneID" id="109725078"/>
<dbReference type="GO" id="GO:0005634">
    <property type="term" value="C:nucleus"/>
    <property type="evidence" value="ECO:0007669"/>
    <property type="project" value="UniProtKB-SubCell"/>
</dbReference>
<name>A0A6P5GV77_ANACO</name>
<dbReference type="GO" id="GO:0009788">
    <property type="term" value="P:negative regulation of abscisic acid-activated signaling pathway"/>
    <property type="evidence" value="ECO:0007669"/>
    <property type="project" value="InterPro"/>
</dbReference>
<protein>
    <submittedName>
        <fullName evidence="9">Zinc finger protein 2-like</fullName>
    </submittedName>
</protein>
<dbReference type="InterPro" id="IPR013087">
    <property type="entry name" value="Znf_C2H2_type"/>
</dbReference>
<dbReference type="InterPro" id="IPR036236">
    <property type="entry name" value="Znf_C2H2_sf"/>
</dbReference>
<dbReference type="AlphaFoldDB" id="A0A6P5GV77"/>
<keyword evidence="5" id="KW-0539">Nucleus</keyword>
<dbReference type="SUPFAM" id="SSF57667">
    <property type="entry name" value="beta-beta-alpha zinc fingers"/>
    <property type="match status" value="1"/>
</dbReference>
<dbReference type="RefSeq" id="XP_020109728.1">
    <property type="nucleotide sequence ID" value="XM_020254139.1"/>
</dbReference>
<evidence type="ECO:0000256" key="6">
    <source>
        <dbReference type="PROSITE-ProRule" id="PRU00042"/>
    </source>
</evidence>
<sequence>MDLNLDLGLEPEPAVRAEPARLFSCNYCQRKFHSSQALGGHQNAHKLERSLAKRSQALAVSGSSRPGTGAGRFGSAGFDSDRRGWAWVGRMHGFVGHVDVAVDKVTSWAFELIWQGPKVWSCAKNLENL</sequence>
<evidence type="ECO:0000313" key="8">
    <source>
        <dbReference type="Proteomes" id="UP000515123"/>
    </source>
</evidence>
<dbReference type="PANTHER" id="PTHR47287:SF15">
    <property type="entry name" value="ZINC FINGER PROTEIN 3-LIKE"/>
    <property type="match status" value="1"/>
</dbReference>
<dbReference type="InterPro" id="IPR044246">
    <property type="entry name" value="ZFP3-like"/>
</dbReference>
<evidence type="ECO:0000256" key="1">
    <source>
        <dbReference type="ARBA" id="ARBA00004123"/>
    </source>
</evidence>